<evidence type="ECO:0000256" key="3">
    <source>
        <dbReference type="ARBA" id="ARBA00022692"/>
    </source>
</evidence>
<dbReference type="InterPro" id="IPR002401">
    <property type="entry name" value="Cyt_P450_E_grp-I"/>
</dbReference>
<evidence type="ECO:0000256" key="1">
    <source>
        <dbReference type="ARBA" id="ARBA00004167"/>
    </source>
</evidence>
<evidence type="ECO:0000256" key="8">
    <source>
        <dbReference type="SAM" id="Phobius"/>
    </source>
</evidence>
<dbReference type="InterPro" id="IPR036396">
    <property type="entry name" value="Cyt_P450_sf"/>
</dbReference>
<keyword evidence="3 8" id="KW-0812">Transmembrane</keyword>
<dbReference type="PANTHER" id="PTHR24286">
    <property type="entry name" value="CYTOCHROME P450 26"/>
    <property type="match status" value="1"/>
</dbReference>
<dbReference type="Pfam" id="PF00067">
    <property type="entry name" value="p450"/>
    <property type="match status" value="1"/>
</dbReference>
<dbReference type="PANTHER" id="PTHR24286:SF169">
    <property type="entry name" value="CYTOCHROME P450 85A1"/>
    <property type="match status" value="1"/>
</dbReference>
<dbReference type="Proteomes" id="UP001652623">
    <property type="component" value="Chromosome 4"/>
</dbReference>
<dbReference type="RefSeq" id="XP_048327664.2">
    <property type="nucleotide sequence ID" value="XM_048471707.2"/>
</dbReference>
<dbReference type="Gene3D" id="1.10.630.10">
    <property type="entry name" value="Cytochrome P450"/>
    <property type="match status" value="1"/>
</dbReference>
<comment type="similarity">
    <text evidence="2 7">Belongs to the cytochrome P450 family.</text>
</comment>
<dbReference type="InterPro" id="IPR017972">
    <property type="entry name" value="Cyt_P450_CS"/>
</dbReference>
<evidence type="ECO:0000256" key="2">
    <source>
        <dbReference type="ARBA" id="ARBA00010617"/>
    </source>
</evidence>
<dbReference type="InterPro" id="IPR001128">
    <property type="entry name" value="Cyt_P450"/>
</dbReference>
<proteinExistence type="inferred from homology"/>
<gene>
    <name evidence="10" type="primary">LOC125421869</name>
</gene>
<keyword evidence="4 7" id="KW-0479">Metal-binding</keyword>
<accession>A0ABM3IG10</accession>
<evidence type="ECO:0000256" key="6">
    <source>
        <dbReference type="ARBA" id="ARBA00023004"/>
    </source>
</evidence>
<reference evidence="10" key="1">
    <citation type="submission" date="2025-08" db="UniProtKB">
        <authorList>
            <consortium name="RefSeq"/>
        </authorList>
    </citation>
    <scope>IDENTIFICATION</scope>
    <source>
        <tissue evidence="10">Seedling</tissue>
    </source>
</reference>
<name>A0ABM3IG10_ZIZJJ</name>
<dbReference type="GeneID" id="125421869"/>
<protein>
    <submittedName>
        <fullName evidence="10">Cytochrome P450 85A isoform X1</fullName>
    </submittedName>
</protein>
<keyword evidence="8" id="KW-0472">Membrane</keyword>
<keyword evidence="9" id="KW-1185">Reference proteome</keyword>
<keyword evidence="6 7" id="KW-0408">Iron</keyword>
<evidence type="ECO:0000313" key="10">
    <source>
        <dbReference type="RefSeq" id="XP_048327664.2"/>
    </source>
</evidence>
<dbReference type="SUPFAM" id="SSF48264">
    <property type="entry name" value="Cytochrome P450"/>
    <property type="match status" value="1"/>
</dbReference>
<dbReference type="PRINTS" id="PR00385">
    <property type="entry name" value="P450"/>
</dbReference>
<comment type="subcellular location">
    <subcellularLocation>
        <location evidence="1">Membrane</location>
        <topology evidence="1">Single-pass membrane protein</topology>
    </subcellularLocation>
</comment>
<feature type="transmembrane region" description="Helical" evidence="8">
    <location>
        <begin position="392"/>
        <end position="416"/>
    </location>
</feature>
<dbReference type="PRINTS" id="PR00463">
    <property type="entry name" value="EP450I"/>
</dbReference>
<keyword evidence="7" id="KW-0349">Heme</keyword>
<evidence type="ECO:0000256" key="4">
    <source>
        <dbReference type="ARBA" id="ARBA00022723"/>
    </source>
</evidence>
<keyword evidence="7" id="KW-0560">Oxidoreductase</keyword>
<evidence type="ECO:0000256" key="7">
    <source>
        <dbReference type="RuleBase" id="RU000461"/>
    </source>
</evidence>
<dbReference type="CDD" id="cd11043">
    <property type="entry name" value="CYP90-like"/>
    <property type="match status" value="1"/>
</dbReference>
<keyword evidence="7" id="KW-0503">Monooxygenase</keyword>
<organism evidence="9 10">
    <name type="scientific">Ziziphus jujuba</name>
    <name type="common">Chinese jujube</name>
    <name type="synonym">Ziziphus sativa</name>
    <dbReference type="NCBI Taxonomy" id="326968"/>
    <lineage>
        <taxon>Eukaryota</taxon>
        <taxon>Viridiplantae</taxon>
        <taxon>Streptophyta</taxon>
        <taxon>Embryophyta</taxon>
        <taxon>Tracheophyta</taxon>
        <taxon>Spermatophyta</taxon>
        <taxon>Magnoliopsida</taxon>
        <taxon>eudicotyledons</taxon>
        <taxon>Gunneridae</taxon>
        <taxon>Pentapetalae</taxon>
        <taxon>rosids</taxon>
        <taxon>fabids</taxon>
        <taxon>Rosales</taxon>
        <taxon>Rhamnaceae</taxon>
        <taxon>Paliureae</taxon>
        <taxon>Ziziphus</taxon>
    </lineage>
</organism>
<evidence type="ECO:0000313" key="9">
    <source>
        <dbReference type="Proteomes" id="UP001652623"/>
    </source>
</evidence>
<keyword evidence="5 8" id="KW-1133">Transmembrane helix</keyword>
<dbReference type="PROSITE" id="PS00086">
    <property type="entry name" value="CYTOCHROME_P450"/>
    <property type="match status" value="1"/>
</dbReference>
<evidence type="ECO:0000256" key="5">
    <source>
        <dbReference type="ARBA" id="ARBA00022989"/>
    </source>
</evidence>
<sequence length="498" mass="57455">MAVMVLVVVVVVLFVLCICSALLRWNELKYRKKGLPPGTMGWPIFGETTEFLKQGPNFMKNQRARYGSFFKSHILGCPTIVSMDPELNRYILMNEAKGLVPGYPQSMLDIMGKCNIAAVHGSTHKYMRGSLLALVSPTLIRSQLLPKIDQFMRAHLSGWDNQVINIQEKTKEMAFLSSLKQVASAECEFIAPVLQPEFFKLVLGTLSLPIDLPGTNYRSGVQARKNIIRILSQLMEERKASKETHQDMLSGLMVSEENKYQLSDEEVIDQIITILYSGYETVSTTSMMAVKYLHDHPKVLQELREEHMAIRERKNPEDPIDFNDLKSMRFTRAVIFETSRLATIVNGVLRKTTEDMELNGFVIPKGWRIYVYTREINYDPFLYPEPLTFNPWRWLVCDLFFLLFLLSFSMDLYVWFKFDQTGFDCKLQDKRLESHNYFFIFGGGTRLCPGKELGIAEISAFLHYFVTRYRWEEVGGDKLMKFPRVEAPNGLHIRVSSY</sequence>